<proteinExistence type="predicted"/>
<dbReference type="Proteomes" id="UP000317303">
    <property type="component" value="Unassembled WGS sequence"/>
</dbReference>
<evidence type="ECO:0000313" key="2">
    <source>
        <dbReference type="Proteomes" id="UP000317303"/>
    </source>
</evidence>
<accession>A0A660CGS8</accession>
<dbReference type="EMBL" id="VLJV01000001">
    <property type="protein sequence ID" value="TWH20729.1"/>
    <property type="molecule type" value="Genomic_DNA"/>
</dbReference>
<protein>
    <submittedName>
        <fullName evidence="1">Uncharacterized protein</fullName>
    </submittedName>
</protein>
<gene>
    <name evidence="1" type="ORF">JD82_02576</name>
</gene>
<sequence>MRAYRDRDTATAEDVSTRHVILFRERIMRYFDTSRADHIDLSGDWIAPTVGV</sequence>
<keyword evidence="2" id="KW-1185">Reference proteome</keyword>
<dbReference type="RefSeq" id="WP_211252551.1">
    <property type="nucleotide sequence ID" value="NZ_JOIJ01000005.1"/>
</dbReference>
<name>A0A660CGS8_9PSEU</name>
<organism evidence="1 2">
    <name type="scientific">Prauserella rugosa</name>
    <dbReference type="NCBI Taxonomy" id="43354"/>
    <lineage>
        <taxon>Bacteria</taxon>
        <taxon>Bacillati</taxon>
        <taxon>Actinomycetota</taxon>
        <taxon>Actinomycetes</taxon>
        <taxon>Pseudonocardiales</taxon>
        <taxon>Pseudonocardiaceae</taxon>
        <taxon>Prauserella</taxon>
    </lineage>
</organism>
<comment type="caution">
    <text evidence="1">The sequence shown here is derived from an EMBL/GenBank/DDBJ whole genome shotgun (WGS) entry which is preliminary data.</text>
</comment>
<dbReference type="AlphaFoldDB" id="A0A660CGS8"/>
<reference evidence="1 2" key="1">
    <citation type="submission" date="2019-07" db="EMBL/GenBank/DDBJ databases">
        <title>R&amp;d 2014.</title>
        <authorList>
            <person name="Klenk H.-P."/>
        </authorList>
    </citation>
    <scope>NUCLEOTIDE SEQUENCE [LARGE SCALE GENOMIC DNA]</scope>
    <source>
        <strain evidence="1 2">DSM 43194</strain>
    </source>
</reference>
<evidence type="ECO:0000313" key="1">
    <source>
        <dbReference type="EMBL" id="TWH20729.1"/>
    </source>
</evidence>